<organism evidence="1 2">
    <name type="scientific">Desulfocapsa sulfexigens (strain DSM 10523 / SB164P1)</name>
    <dbReference type="NCBI Taxonomy" id="1167006"/>
    <lineage>
        <taxon>Bacteria</taxon>
        <taxon>Pseudomonadati</taxon>
        <taxon>Thermodesulfobacteriota</taxon>
        <taxon>Desulfobulbia</taxon>
        <taxon>Desulfobulbales</taxon>
        <taxon>Desulfocapsaceae</taxon>
        <taxon>Desulfocapsa</taxon>
    </lineage>
</organism>
<dbReference type="Pfam" id="PF05947">
    <property type="entry name" value="T6SS_TssF"/>
    <property type="match status" value="1"/>
</dbReference>
<dbReference type="PANTHER" id="PTHR35370">
    <property type="entry name" value="CYTOPLASMIC PROTEIN-RELATED-RELATED"/>
    <property type="match status" value="1"/>
</dbReference>
<dbReference type="STRING" id="1167006.UWK_02701"/>
<dbReference type="OrthoDB" id="9763676at2"/>
<dbReference type="NCBIfam" id="TIGR03359">
    <property type="entry name" value="VI_chp_6"/>
    <property type="match status" value="1"/>
</dbReference>
<dbReference type="PANTHER" id="PTHR35370:SF4">
    <property type="entry name" value="TYPE VI SECRETION SYSTEM BASEPLATE SUBUNIT TSSF"/>
    <property type="match status" value="1"/>
</dbReference>
<gene>
    <name evidence="1" type="ordered locus">UWK_02701</name>
</gene>
<dbReference type="Proteomes" id="UP000011721">
    <property type="component" value="Chromosome"/>
</dbReference>
<dbReference type="EMBL" id="CP003985">
    <property type="protein sequence ID" value="AGF79237.1"/>
    <property type="molecule type" value="Genomic_DNA"/>
</dbReference>
<sequence length="577" mass="65053">MLNHYYLQELAALRDLGAEFAETHPSIASMLSGSSADPDVERLLEGVAFLTGLIREKLDDDFPEIIHDLIHLIWPHYLRPLPSAAIVAFQPKSSLKQALKIKKGVQLASVPVAGTTCLFQTCFDVEVQPIAITDVAFVETPGMASSIRVTLQTKGGALNNLQLKNLQFHLAGDYSSASDKYFILRHYLRRIIIKAKDQDSEFSLTKEHLQPVGFNMADGVLPYPGNSFPGYRILQEYFTLPENFLFLNLTGLEKWFNRGEGTQFEIIFELNDIPFQIPRIRTKDFILFATPVLNLFKHEADPVRLDHRMSEYRVRPAASNLTHFQVYSVDRVTGYIQGTATAREYQHFDHFNRNGASGPVYNTSKRKSPSRRVTDTYISVSYPKKDGPPLPETLSIELTCTNGDLPDSIQVGDISQPTSSTPEFITFSNISPPTSGAQPPLEKNLLWRLLGHLSLNYTSLADIKNLKTLLGLYLFPDTKDRTTLLANQKRIDGLQKISSTPGDRLVNGLMMRGREIHMEARYDHFASQGDLYLFASILNEFLAVYSTFNSFTRFTLKESLRGEIISWPARIGERPLI</sequence>
<proteinExistence type="predicted"/>
<evidence type="ECO:0000313" key="1">
    <source>
        <dbReference type="EMBL" id="AGF79237.1"/>
    </source>
</evidence>
<dbReference type="HOGENOM" id="CLU_028593_2_1_7"/>
<dbReference type="RefSeq" id="WP_015404923.1">
    <property type="nucleotide sequence ID" value="NC_020304.1"/>
</dbReference>
<dbReference type="InterPro" id="IPR010272">
    <property type="entry name" value="T6SS_TssF"/>
</dbReference>
<dbReference type="eggNOG" id="COG3519">
    <property type="taxonomic scope" value="Bacteria"/>
</dbReference>
<keyword evidence="2" id="KW-1185">Reference proteome</keyword>
<dbReference type="KEGG" id="dsf:UWK_02701"/>
<accession>M1PC87</accession>
<dbReference type="PATRIC" id="fig|1167006.5.peg.2923"/>
<dbReference type="AlphaFoldDB" id="M1PC87"/>
<evidence type="ECO:0000313" key="2">
    <source>
        <dbReference type="Proteomes" id="UP000011721"/>
    </source>
</evidence>
<reference evidence="2" key="1">
    <citation type="journal article" date="2013" name="Stand. Genomic Sci.">
        <title>Complete genome sequence of Desulfocapsa sulfexigens, a marine deltaproteobacterium specialized in disproportionating inorganic sulfur compounds.</title>
        <authorList>
            <person name="Finster K.W."/>
            <person name="Kjeldsen K.U."/>
            <person name="Kube M."/>
            <person name="Reinhardt R."/>
            <person name="Mussmann M."/>
            <person name="Amann R."/>
            <person name="Schreiber L."/>
        </authorList>
    </citation>
    <scope>NUCLEOTIDE SEQUENCE [LARGE SCALE GENOMIC DNA]</scope>
    <source>
        <strain evidence="2">DSM 10523 / SB164P1</strain>
    </source>
</reference>
<name>M1PC87_DESSD</name>
<dbReference type="PIRSF" id="PIRSF028304">
    <property type="entry name" value="UCP028304"/>
    <property type="match status" value="1"/>
</dbReference>
<protein>
    <submittedName>
        <fullName evidence="1">Type VI secretion protein, VC_A0110 family</fullName>
    </submittedName>
</protein>